<feature type="domain" description="Carboxymuconolactone decarboxylase-like" evidence="1">
    <location>
        <begin position="15"/>
        <end position="95"/>
    </location>
</feature>
<protein>
    <submittedName>
        <fullName evidence="2">Carboxymuconolactone decarboxylase family protein</fullName>
    </submittedName>
</protein>
<dbReference type="InterPro" id="IPR029032">
    <property type="entry name" value="AhpD-like"/>
</dbReference>
<dbReference type="Gene3D" id="1.20.1290.10">
    <property type="entry name" value="AhpD-like"/>
    <property type="match status" value="1"/>
</dbReference>
<dbReference type="Proteomes" id="UP000472355">
    <property type="component" value="Unassembled WGS sequence"/>
</dbReference>
<evidence type="ECO:0000259" key="1">
    <source>
        <dbReference type="Pfam" id="PF02627"/>
    </source>
</evidence>
<evidence type="ECO:0000313" key="3">
    <source>
        <dbReference type="Proteomes" id="UP000472355"/>
    </source>
</evidence>
<name>A0A6M0SQB4_CLOBO</name>
<comment type="caution">
    <text evidence="2">The sequence shown here is derived from an EMBL/GenBank/DDBJ whole genome shotgun (WGS) entry which is preliminary data.</text>
</comment>
<reference evidence="2 3" key="1">
    <citation type="submission" date="2019-02" db="EMBL/GenBank/DDBJ databases">
        <title>Genome sequencing of Clostridium botulinum clinical isolates.</title>
        <authorList>
            <person name="Brunt J."/>
            <person name="Van Vliet A.H.M."/>
            <person name="Stringer S.C."/>
            <person name="Grant K.A."/>
            <person name="Carter A.C."/>
            <person name="Peck M.W."/>
        </authorList>
    </citation>
    <scope>NUCLEOTIDE SEQUENCE [LARGE SCALE GENOMIC DNA]</scope>
    <source>
        <strain evidence="2 3">H113700579</strain>
    </source>
</reference>
<dbReference type="PANTHER" id="PTHR33930">
    <property type="entry name" value="ALKYL HYDROPEROXIDE REDUCTASE AHPD"/>
    <property type="match status" value="1"/>
</dbReference>
<dbReference type="EMBL" id="SGKU01000039">
    <property type="protein sequence ID" value="NFA43481.1"/>
    <property type="molecule type" value="Genomic_DNA"/>
</dbReference>
<dbReference type="PANTHER" id="PTHR33930:SF2">
    <property type="entry name" value="BLR3452 PROTEIN"/>
    <property type="match status" value="1"/>
</dbReference>
<proteinExistence type="predicted"/>
<organism evidence="2 3">
    <name type="scientific">Clostridium botulinum</name>
    <dbReference type="NCBI Taxonomy" id="1491"/>
    <lineage>
        <taxon>Bacteria</taxon>
        <taxon>Bacillati</taxon>
        <taxon>Bacillota</taxon>
        <taxon>Clostridia</taxon>
        <taxon>Eubacteriales</taxon>
        <taxon>Clostridiaceae</taxon>
        <taxon>Clostridium</taxon>
    </lineage>
</organism>
<accession>A0A6M0SQB4</accession>
<dbReference type="AlphaFoldDB" id="A0A6M0SQB4"/>
<gene>
    <name evidence="2" type="ORF">EXM65_13065</name>
</gene>
<evidence type="ECO:0000313" key="2">
    <source>
        <dbReference type="EMBL" id="NFA43481.1"/>
    </source>
</evidence>
<dbReference type="SUPFAM" id="SSF69118">
    <property type="entry name" value="AhpD-like"/>
    <property type="match status" value="1"/>
</dbReference>
<dbReference type="GO" id="GO:0051920">
    <property type="term" value="F:peroxiredoxin activity"/>
    <property type="evidence" value="ECO:0007669"/>
    <property type="project" value="InterPro"/>
</dbReference>
<sequence length="101" mass="10970">MSISKSFFAFSKEAPDHNRAWMEAVQKLDEVCALDKKTEHLSYIAVMAAMRLVGGISFHVQMAKKVGATREEVISAILIGLPAAGNVVTESLSVALEAYDQ</sequence>
<dbReference type="Pfam" id="PF02627">
    <property type="entry name" value="CMD"/>
    <property type="match status" value="1"/>
</dbReference>
<dbReference type="InterPro" id="IPR003779">
    <property type="entry name" value="CMD-like"/>
</dbReference>